<gene>
    <name evidence="2" type="ORF">KNN_06958</name>
</gene>
<proteinExistence type="predicted"/>
<reference evidence="2 3" key="1">
    <citation type="submission" date="2015-05" db="EMBL/GenBank/DDBJ databases">
        <title>Whole genome sequence of Bacillus thuringiensis serovar tolworthi Pasteur Institute Standard strain.</title>
        <authorList>
            <person name="Kanda K."/>
            <person name="Nakashima K."/>
            <person name="Nagano Y."/>
        </authorList>
    </citation>
    <scope>NUCLEOTIDE SEQUENCE [LARGE SCALE GENOMIC DNA]</scope>
    <source>
        <strain evidence="2 3">Pasteur Institute Standard strain</strain>
        <plasmid evidence="3">pKK3 DNA</plasmid>
    </source>
</reference>
<dbReference type="Pfam" id="PF13924">
    <property type="entry name" value="Lipocalin_5"/>
    <property type="match status" value="1"/>
</dbReference>
<evidence type="ECO:0000313" key="3">
    <source>
        <dbReference type="Proteomes" id="UP000055316"/>
    </source>
</evidence>
<evidence type="ECO:0000259" key="1">
    <source>
        <dbReference type="Pfam" id="PF13924"/>
    </source>
</evidence>
<dbReference type="EMBL" id="AP014867">
    <property type="protein sequence ID" value="BAR87691.1"/>
    <property type="molecule type" value="Genomic_DNA"/>
</dbReference>
<dbReference type="InterPro" id="IPR024311">
    <property type="entry name" value="Lipocalin-like"/>
</dbReference>
<dbReference type="Proteomes" id="UP000055316">
    <property type="component" value="Plasmid pKK3"/>
</dbReference>
<name>A0A9W4AIJ6_BACTO</name>
<accession>A0A9W4AIJ6</accession>
<sequence>MSLKKRFIGTWELEDFYMHTQNEACFYPFGKKAKGLIMYNLDDYMSVIITRDNQSPKILQNNSLSELSEEDQQFLKTDSFSYTGTFKLEEEQKEIIHNVQATPLQNVENHRIYPSL</sequence>
<organism evidence="2 3">
    <name type="scientific">Bacillus thuringiensis subsp. tolworthi</name>
    <dbReference type="NCBI Taxonomy" id="1442"/>
    <lineage>
        <taxon>Bacteria</taxon>
        <taxon>Bacillati</taxon>
        <taxon>Bacillota</taxon>
        <taxon>Bacilli</taxon>
        <taxon>Bacillales</taxon>
        <taxon>Bacillaceae</taxon>
        <taxon>Bacillus</taxon>
        <taxon>Bacillus cereus group</taxon>
    </lineage>
</organism>
<feature type="domain" description="Lipocalin-like" evidence="1">
    <location>
        <begin position="8"/>
        <end position="106"/>
    </location>
</feature>
<protein>
    <recommendedName>
        <fullName evidence="1">Lipocalin-like domain-containing protein</fullName>
    </recommendedName>
</protein>
<geneLocation type="plasmid" evidence="3">
    <name>pKK3 DNA</name>
</geneLocation>
<dbReference type="RefSeq" id="WP_060852728.1">
    <property type="nucleotide sequence ID" value="NZ_AP014867.1"/>
</dbReference>
<keyword evidence="2" id="KW-0614">Plasmid</keyword>
<evidence type="ECO:0000313" key="2">
    <source>
        <dbReference type="EMBL" id="BAR87691.1"/>
    </source>
</evidence>
<dbReference type="AlphaFoldDB" id="A0A9W4AIJ6"/>